<protein>
    <submittedName>
        <fullName evidence="1">Low molecular weight phosphotyrosine protein phosphatase</fullName>
    </submittedName>
</protein>
<accession>A0ACC7NFR1</accession>
<organism evidence="1 2">
    <name type="scientific">Paraburkholderia rhynchosiae</name>
    <dbReference type="NCBI Taxonomy" id="487049"/>
    <lineage>
        <taxon>Bacteria</taxon>
        <taxon>Pseudomonadati</taxon>
        <taxon>Pseudomonadota</taxon>
        <taxon>Betaproteobacteria</taxon>
        <taxon>Burkholderiales</taxon>
        <taxon>Burkholderiaceae</taxon>
        <taxon>Paraburkholderia</taxon>
    </lineage>
</organism>
<dbReference type="EMBL" id="JAQQDW010000037">
    <property type="protein sequence ID" value="MFM0105570.1"/>
    <property type="molecule type" value="Genomic_DNA"/>
</dbReference>
<dbReference type="Proteomes" id="UP001629235">
    <property type="component" value="Unassembled WGS sequence"/>
</dbReference>
<sequence length="145" mass="16011">MIDRILVVCEGNICRSPMAAALLAKALPKVGVTSAGTHAPVDRGADPAAIELMKQRSLDIGEHVTTPLTAAHLREAQLVLTMTATQRERIKALYSFARGKVYRLAEHDHLDIVDPYRRGSFFFELALAQIEQGVSHWLPIVQRLS</sequence>
<comment type="caution">
    <text evidence="1">The sequence shown here is derived from an EMBL/GenBank/DDBJ whole genome shotgun (WGS) entry which is preliminary data.</text>
</comment>
<reference evidence="1 2" key="1">
    <citation type="journal article" date="2024" name="Chem. Sci.">
        <title>Discovery of megapolipeptins by genome mining of a Burkholderiales bacteria collection.</title>
        <authorList>
            <person name="Paulo B.S."/>
            <person name="Recchia M.J.J."/>
            <person name="Lee S."/>
            <person name="Fergusson C.H."/>
            <person name="Romanowski S.B."/>
            <person name="Hernandez A."/>
            <person name="Krull N."/>
            <person name="Liu D.Y."/>
            <person name="Cavanagh H."/>
            <person name="Bos A."/>
            <person name="Gray C.A."/>
            <person name="Murphy B.T."/>
            <person name="Linington R.G."/>
            <person name="Eustaquio A.S."/>
        </authorList>
    </citation>
    <scope>NUCLEOTIDE SEQUENCE [LARGE SCALE GENOMIC DNA]</scope>
    <source>
        <strain evidence="1 2">RL18-126-BIB-B</strain>
    </source>
</reference>
<gene>
    <name evidence="1" type="ORF">PQR01_19275</name>
</gene>
<name>A0ACC7NFR1_9BURK</name>
<evidence type="ECO:0000313" key="1">
    <source>
        <dbReference type="EMBL" id="MFM0105570.1"/>
    </source>
</evidence>
<keyword evidence="2" id="KW-1185">Reference proteome</keyword>
<evidence type="ECO:0000313" key="2">
    <source>
        <dbReference type="Proteomes" id="UP001629235"/>
    </source>
</evidence>
<proteinExistence type="predicted"/>